<dbReference type="Gene3D" id="3.40.1420.30">
    <property type="match status" value="1"/>
</dbReference>
<name>N1WVW7_9FLAO</name>
<evidence type="ECO:0000313" key="1">
    <source>
        <dbReference type="EMBL" id="EMY81352.1"/>
    </source>
</evidence>
<accession>N1WVW7</accession>
<reference evidence="1 2" key="1">
    <citation type="journal article" date="2014" name="Genome Biol. Evol.">
        <title>Extensive gene acquisition in the extremely psychrophilic bacterial species Psychroflexus torquis and the link to sea-ice ecosystem specialism.</title>
        <authorList>
            <person name="Feng S."/>
            <person name="Powell S.M."/>
            <person name="Wilson R."/>
            <person name="Bowman J.P."/>
        </authorList>
    </citation>
    <scope>NUCLEOTIDE SEQUENCE [LARGE SCALE GENOMIC DNA]</scope>
    <source>
        <strain evidence="1 2">ACAM 44</strain>
    </source>
</reference>
<dbReference type="SUPFAM" id="SSF160574">
    <property type="entry name" value="BT0923-like"/>
    <property type="match status" value="1"/>
</dbReference>
<dbReference type="AlphaFoldDB" id="N1WVW7"/>
<evidence type="ECO:0000313" key="2">
    <source>
        <dbReference type="Proteomes" id="UP000012317"/>
    </source>
</evidence>
<dbReference type="EMBL" id="APLF01000005">
    <property type="protein sequence ID" value="EMY81352.1"/>
    <property type="molecule type" value="Genomic_DNA"/>
</dbReference>
<dbReference type="eggNOG" id="ENOG50331E0">
    <property type="taxonomic scope" value="Bacteria"/>
</dbReference>
<dbReference type="Proteomes" id="UP000012317">
    <property type="component" value="Unassembled WGS sequence"/>
</dbReference>
<comment type="caution">
    <text evidence="1">The sequence shown here is derived from an EMBL/GenBank/DDBJ whole genome shotgun (WGS) entry which is preliminary data.</text>
</comment>
<dbReference type="RefSeq" id="WP_003438274.1">
    <property type="nucleotide sequence ID" value="NZ_APLF01000005.1"/>
</dbReference>
<proteinExistence type="predicted"/>
<protein>
    <submittedName>
        <fullName evidence="1">Uncharacterized protein</fullName>
    </submittedName>
</protein>
<organism evidence="1 2">
    <name type="scientific">Psychroflexus gondwanensis ACAM 44</name>
    <dbReference type="NCBI Taxonomy" id="1189619"/>
    <lineage>
        <taxon>Bacteria</taxon>
        <taxon>Pseudomonadati</taxon>
        <taxon>Bacteroidota</taxon>
        <taxon>Flavobacteriia</taxon>
        <taxon>Flavobacteriales</taxon>
        <taxon>Flavobacteriaceae</taxon>
        <taxon>Psychroflexus</taxon>
    </lineage>
</organism>
<keyword evidence="2" id="KW-1185">Reference proteome</keyword>
<gene>
    <name evidence="1" type="ORF">pgond44_05840</name>
</gene>
<sequence>MTYYLRLLFIIFSVTYGVAQEKNEIEKRVKKDEIPKQAKEWLKDAFEQKRRTKWYYQTDGVKEVYEAKLKQNKHLHSVEFDLKGNVENIEIKIKENEIREEAYQGIFDYFKSNYTRYSLKKIQIQYTGEADDLEDLIDEDEIENLVINYEIEYYGKTDKNNTLWEGLFDANGKLIEKRSVKLKLTDNLDY</sequence>
<dbReference type="STRING" id="1189619.pgond44_05840"/>